<evidence type="ECO:0000313" key="5">
    <source>
        <dbReference type="EMBL" id="ORX43030.1"/>
    </source>
</evidence>
<keyword evidence="2" id="KW-0963">Cytoplasm</keyword>
<dbReference type="PANTHER" id="PTHR44085:SF2">
    <property type="entry name" value="SEPIAPTERIN REDUCTASE"/>
    <property type="match status" value="1"/>
</dbReference>
<evidence type="ECO:0000256" key="3">
    <source>
        <dbReference type="ARBA" id="ARBA00022857"/>
    </source>
</evidence>
<reference evidence="5 6" key="1">
    <citation type="submission" date="2016-07" db="EMBL/GenBank/DDBJ databases">
        <title>Pervasive Adenine N6-methylation of Active Genes in Fungi.</title>
        <authorList>
            <consortium name="DOE Joint Genome Institute"/>
            <person name="Mondo S.J."/>
            <person name="Dannebaum R.O."/>
            <person name="Kuo R.C."/>
            <person name="Labutti K."/>
            <person name="Haridas S."/>
            <person name="Kuo A."/>
            <person name="Salamov A."/>
            <person name="Ahrendt S.R."/>
            <person name="Lipzen A."/>
            <person name="Sullivan W."/>
            <person name="Andreopoulos W.B."/>
            <person name="Clum A."/>
            <person name="Lindquist E."/>
            <person name="Daum C."/>
            <person name="Ramamoorthy G.K."/>
            <person name="Gryganskyi A."/>
            <person name="Culley D."/>
            <person name="Magnuson J.K."/>
            <person name="James T.Y."/>
            <person name="O'Malley M.A."/>
            <person name="Stajich J.E."/>
            <person name="Spatafora J.W."/>
            <person name="Visel A."/>
            <person name="Grigoriev I.V."/>
        </authorList>
    </citation>
    <scope>NUCLEOTIDE SEQUENCE [LARGE SCALE GENOMIC DNA]</scope>
    <source>
        <strain evidence="5 6">NRRL 3301</strain>
    </source>
</reference>
<evidence type="ECO:0000313" key="6">
    <source>
        <dbReference type="Proteomes" id="UP000242146"/>
    </source>
</evidence>
<evidence type="ECO:0000256" key="2">
    <source>
        <dbReference type="ARBA" id="ARBA00022490"/>
    </source>
</evidence>
<dbReference type="GO" id="GO:0006729">
    <property type="term" value="P:tetrahydrobiopterin biosynthetic process"/>
    <property type="evidence" value="ECO:0007669"/>
    <property type="project" value="TreeGrafter"/>
</dbReference>
<dbReference type="GO" id="GO:0004757">
    <property type="term" value="F:sepiapterin reductase (NADP+) activity"/>
    <property type="evidence" value="ECO:0007669"/>
    <property type="project" value="TreeGrafter"/>
</dbReference>
<comment type="subcellular location">
    <subcellularLocation>
        <location evidence="1">Cytoplasm</location>
    </subcellularLocation>
</comment>
<protein>
    <submittedName>
        <fullName evidence="5">NAD(P)-binding protein</fullName>
    </submittedName>
</protein>
<dbReference type="Proteomes" id="UP000242146">
    <property type="component" value="Unassembled WGS sequence"/>
</dbReference>
<name>A0A1X2G2N4_9FUNG</name>
<sequence length="260" mass="28124">MAALYIITGANRGFGQAIATNLGAQAKCPQQFILIGREEASLASTAAQLRQHQTTLAVELIAHPHALDNAASVDQYILPRLDQLVKSLAATSITLINNAGSTGDLSQTVGDYTSEAIQRYVDMNITSYITLVSGVVQLQTNTWKAQKLTVVNISSLLAVQAFSHWGLYATGKAARDMLLAVISKEHSASVRTLSYAPGPLDNQMQEQVRQTLGDPEQATLYKDMAQKGNLVSMDDSAKKLILLLENDTFESGAHLDFFDI</sequence>
<dbReference type="InterPro" id="IPR002347">
    <property type="entry name" value="SDR_fam"/>
</dbReference>
<dbReference type="EMBL" id="MCGT01000059">
    <property type="protein sequence ID" value="ORX43030.1"/>
    <property type="molecule type" value="Genomic_DNA"/>
</dbReference>
<organism evidence="5 6">
    <name type="scientific">Hesseltinella vesiculosa</name>
    <dbReference type="NCBI Taxonomy" id="101127"/>
    <lineage>
        <taxon>Eukaryota</taxon>
        <taxon>Fungi</taxon>
        <taxon>Fungi incertae sedis</taxon>
        <taxon>Mucoromycota</taxon>
        <taxon>Mucoromycotina</taxon>
        <taxon>Mucoromycetes</taxon>
        <taxon>Mucorales</taxon>
        <taxon>Cunninghamellaceae</taxon>
        <taxon>Hesseltinella</taxon>
    </lineage>
</organism>
<evidence type="ECO:0000256" key="4">
    <source>
        <dbReference type="ARBA" id="ARBA00023002"/>
    </source>
</evidence>
<dbReference type="SUPFAM" id="SSF51735">
    <property type="entry name" value="NAD(P)-binding Rossmann-fold domains"/>
    <property type="match status" value="1"/>
</dbReference>
<dbReference type="AlphaFoldDB" id="A0A1X2G2N4"/>
<dbReference type="STRING" id="101127.A0A1X2G2N4"/>
<gene>
    <name evidence="5" type="ORF">DM01DRAFT_1340894</name>
</gene>
<dbReference type="InterPro" id="IPR036291">
    <property type="entry name" value="NAD(P)-bd_dom_sf"/>
</dbReference>
<dbReference type="OrthoDB" id="153074at2759"/>
<accession>A0A1X2G2N4</accession>
<dbReference type="Pfam" id="PF00106">
    <property type="entry name" value="adh_short"/>
    <property type="match status" value="1"/>
</dbReference>
<dbReference type="Gene3D" id="3.40.50.720">
    <property type="entry name" value="NAD(P)-binding Rossmann-like Domain"/>
    <property type="match status" value="1"/>
</dbReference>
<keyword evidence="3" id="KW-0521">NADP</keyword>
<keyword evidence="4" id="KW-0560">Oxidoreductase</keyword>
<dbReference type="PANTHER" id="PTHR44085">
    <property type="entry name" value="SEPIAPTERIN REDUCTASE"/>
    <property type="match status" value="1"/>
</dbReference>
<dbReference type="GO" id="GO:0005737">
    <property type="term" value="C:cytoplasm"/>
    <property type="evidence" value="ECO:0007669"/>
    <property type="project" value="UniProtKB-SubCell"/>
</dbReference>
<dbReference type="InterPro" id="IPR051721">
    <property type="entry name" value="Biopterin_syn/organic_redct"/>
</dbReference>
<evidence type="ECO:0000256" key="1">
    <source>
        <dbReference type="ARBA" id="ARBA00004496"/>
    </source>
</evidence>
<proteinExistence type="predicted"/>
<dbReference type="PRINTS" id="PR00081">
    <property type="entry name" value="GDHRDH"/>
</dbReference>
<keyword evidence="6" id="KW-1185">Reference proteome</keyword>
<comment type="caution">
    <text evidence="5">The sequence shown here is derived from an EMBL/GenBank/DDBJ whole genome shotgun (WGS) entry which is preliminary data.</text>
</comment>